<dbReference type="Pfam" id="PF00482">
    <property type="entry name" value="T2SSF"/>
    <property type="match status" value="1"/>
</dbReference>
<keyword evidence="4 6" id="KW-1133">Transmembrane helix</keyword>
<evidence type="ECO:0000256" key="3">
    <source>
        <dbReference type="ARBA" id="ARBA00022692"/>
    </source>
</evidence>
<dbReference type="EMBL" id="SACL01000010">
    <property type="protein sequence ID" value="RVT91548.1"/>
    <property type="molecule type" value="Genomic_DNA"/>
</dbReference>
<sequence>MMIASTMLLLGGAMLLALAMQQGRSGLVYRRLRHVAVREAETASRRSLGLRQAVLGLGNALAGKGKSRAELENKLLLAGITWREAAPAFSLIRLALCAVAAGVGALWEPLLGASADAALGAGIFFILPGRWLDARATKRARLLRAELPVAIDVMCMVLESGAAIEQAMRFSASLDPHPAPAVQKVLRGFVLDLDRGVPYELSLVRFGERLGIEDGRYVVEVLRQSLLHGTEVLQPLKSLAQDLRDRRLSDARIAIGKATTQMTVVMVATLLPALVGLIGAPAVSAVLTTLRGMQ</sequence>
<feature type="domain" description="Type II secretion system protein GspF" evidence="7">
    <location>
        <begin position="151"/>
        <end position="278"/>
    </location>
</feature>
<protein>
    <submittedName>
        <fullName evidence="8">Type II secretion system F family protein</fullName>
    </submittedName>
</protein>
<organism evidence="8 9">
    <name type="scientific">Rhodovarius crocodyli</name>
    <dbReference type="NCBI Taxonomy" id="1979269"/>
    <lineage>
        <taxon>Bacteria</taxon>
        <taxon>Pseudomonadati</taxon>
        <taxon>Pseudomonadota</taxon>
        <taxon>Alphaproteobacteria</taxon>
        <taxon>Acetobacterales</taxon>
        <taxon>Roseomonadaceae</taxon>
        <taxon>Rhodovarius</taxon>
    </lineage>
</organism>
<dbReference type="InterPro" id="IPR018076">
    <property type="entry name" value="T2SS_GspF_dom"/>
</dbReference>
<keyword evidence="3 6" id="KW-0812">Transmembrane</keyword>
<evidence type="ECO:0000256" key="2">
    <source>
        <dbReference type="ARBA" id="ARBA00022475"/>
    </source>
</evidence>
<keyword evidence="2" id="KW-1003">Cell membrane</keyword>
<evidence type="ECO:0000313" key="9">
    <source>
        <dbReference type="Proteomes" id="UP000282957"/>
    </source>
</evidence>
<accession>A0A437M1J0</accession>
<comment type="subcellular location">
    <subcellularLocation>
        <location evidence="1">Cell membrane</location>
        <topology evidence="1">Multi-pass membrane protein</topology>
    </subcellularLocation>
</comment>
<name>A0A437M1J0_9PROT</name>
<proteinExistence type="predicted"/>
<comment type="caution">
    <text evidence="8">The sequence shown here is derived from an EMBL/GenBank/DDBJ whole genome shotgun (WGS) entry which is preliminary data.</text>
</comment>
<evidence type="ECO:0000256" key="6">
    <source>
        <dbReference type="SAM" id="Phobius"/>
    </source>
</evidence>
<dbReference type="PANTHER" id="PTHR35007:SF2">
    <property type="entry name" value="PILUS ASSEMBLE PROTEIN"/>
    <property type="match status" value="1"/>
</dbReference>
<dbReference type="GO" id="GO:0005886">
    <property type="term" value="C:plasma membrane"/>
    <property type="evidence" value="ECO:0007669"/>
    <property type="project" value="UniProtKB-SubCell"/>
</dbReference>
<feature type="transmembrane region" description="Helical" evidence="6">
    <location>
        <begin position="262"/>
        <end position="287"/>
    </location>
</feature>
<gene>
    <name evidence="8" type="ORF">EOD42_21495</name>
</gene>
<evidence type="ECO:0000313" key="8">
    <source>
        <dbReference type="EMBL" id="RVT91548.1"/>
    </source>
</evidence>
<keyword evidence="9" id="KW-1185">Reference proteome</keyword>
<dbReference type="OrthoDB" id="7262973at2"/>
<evidence type="ECO:0000256" key="4">
    <source>
        <dbReference type="ARBA" id="ARBA00022989"/>
    </source>
</evidence>
<evidence type="ECO:0000256" key="5">
    <source>
        <dbReference type="ARBA" id="ARBA00023136"/>
    </source>
</evidence>
<evidence type="ECO:0000259" key="7">
    <source>
        <dbReference type="Pfam" id="PF00482"/>
    </source>
</evidence>
<dbReference type="AlphaFoldDB" id="A0A437M1J0"/>
<dbReference type="PANTHER" id="PTHR35007">
    <property type="entry name" value="INTEGRAL MEMBRANE PROTEIN-RELATED"/>
    <property type="match status" value="1"/>
</dbReference>
<feature type="transmembrane region" description="Helical" evidence="6">
    <location>
        <begin position="113"/>
        <end position="132"/>
    </location>
</feature>
<evidence type="ECO:0000256" key="1">
    <source>
        <dbReference type="ARBA" id="ARBA00004651"/>
    </source>
</evidence>
<reference evidence="8 9" key="1">
    <citation type="submission" date="2019-01" db="EMBL/GenBank/DDBJ databases">
        <authorList>
            <person name="Chen W.-M."/>
        </authorList>
    </citation>
    <scope>NUCLEOTIDE SEQUENCE [LARGE SCALE GENOMIC DNA]</scope>
    <source>
        <strain evidence="8 9">CCP-6</strain>
    </source>
</reference>
<feature type="transmembrane region" description="Helical" evidence="6">
    <location>
        <begin position="86"/>
        <end position="107"/>
    </location>
</feature>
<keyword evidence="5 6" id="KW-0472">Membrane</keyword>
<dbReference type="Proteomes" id="UP000282957">
    <property type="component" value="Unassembled WGS sequence"/>
</dbReference>
<dbReference type="RefSeq" id="WP_127789651.1">
    <property type="nucleotide sequence ID" value="NZ_SACL01000010.1"/>
</dbReference>